<dbReference type="Proteomes" id="UP001431783">
    <property type="component" value="Unassembled WGS sequence"/>
</dbReference>
<evidence type="ECO:0000313" key="1">
    <source>
        <dbReference type="EMBL" id="KAK9892930.1"/>
    </source>
</evidence>
<dbReference type="AlphaFoldDB" id="A0AAW1VDM2"/>
<sequence>TNYQNVSDVTSAGGFRLPGQAQISLMELAVAIPFSKLRSVEGLNTIKLQIPKFDIDGSGTRLY</sequence>
<evidence type="ECO:0000313" key="2">
    <source>
        <dbReference type="Proteomes" id="UP001431783"/>
    </source>
</evidence>
<comment type="caution">
    <text evidence="1">The sequence shown here is derived from an EMBL/GenBank/DDBJ whole genome shotgun (WGS) entry which is preliminary data.</text>
</comment>
<organism evidence="1 2">
    <name type="scientific">Henosepilachna vigintioctopunctata</name>
    <dbReference type="NCBI Taxonomy" id="420089"/>
    <lineage>
        <taxon>Eukaryota</taxon>
        <taxon>Metazoa</taxon>
        <taxon>Ecdysozoa</taxon>
        <taxon>Arthropoda</taxon>
        <taxon>Hexapoda</taxon>
        <taxon>Insecta</taxon>
        <taxon>Pterygota</taxon>
        <taxon>Neoptera</taxon>
        <taxon>Endopterygota</taxon>
        <taxon>Coleoptera</taxon>
        <taxon>Polyphaga</taxon>
        <taxon>Cucujiformia</taxon>
        <taxon>Coccinelloidea</taxon>
        <taxon>Coccinellidae</taxon>
        <taxon>Epilachninae</taxon>
        <taxon>Epilachnini</taxon>
        <taxon>Henosepilachna</taxon>
    </lineage>
</organism>
<feature type="non-terminal residue" evidence="1">
    <location>
        <position position="1"/>
    </location>
</feature>
<name>A0AAW1VDM2_9CUCU</name>
<accession>A0AAW1VDM2</accession>
<reference evidence="1 2" key="1">
    <citation type="submission" date="2023-03" db="EMBL/GenBank/DDBJ databases">
        <title>Genome insight into feeding habits of ladybird beetles.</title>
        <authorList>
            <person name="Li H.-S."/>
            <person name="Huang Y.-H."/>
            <person name="Pang H."/>
        </authorList>
    </citation>
    <scope>NUCLEOTIDE SEQUENCE [LARGE SCALE GENOMIC DNA]</scope>
    <source>
        <strain evidence="1">SYSU_2023b</strain>
        <tissue evidence="1">Whole body</tissue>
    </source>
</reference>
<proteinExistence type="predicted"/>
<keyword evidence="2" id="KW-1185">Reference proteome</keyword>
<gene>
    <name evidence="1" type="ORF">WA026_022800</name>
</gene>
<dbReference type="EMBL" id="JARQZJ010000141">
    <property type="protein sequence ID" value="KAK9892930.1"/>
    <property type="molecule type" value="Genomic_DNA"/>
</dbReference>
<protein>
    <submittedName>
        <fullName evidence="1">Uncharacterized protein</fullName>
    </submittedName>
</protein>